<name>A0A8K0CEG0_IGNLU</name>
<proteinExistence type="inferred from homology"/>
<dbReference type="GO" id="GO:0005634">
    <property type="term" value="C:nucleus"/>
    <property type="evidence" value="ECO:0007669"/>
    <property type="project" value="TreeGrafter"/>
</dbReference>
<evidence type="ECO:0000256" key="2">
    <source>
        <dbReference type="ARBA" id="ARBA00038160"/>
    </source>
</evidence>
<comment type="similarity">
    <text evidence="2">Belongs to the cytidine and deoxycytidylate deaminase family. ADAT3 subfamily.</text>
</comment>
<dbReference type="PROSITE" id="PS51747">
    <property type="entry name" value="CYT_DCMP_DEAMINASES_2"/>
    <property type="match status" value="1"/>
</dbReference>
<dbReference type="Proteomes" id="UP000801492">
    <property type="component" value="Unassembled WGS sequence"/>
</dbReference>
<keyword evidence="1" id="KW-0819">tRNA processing</keyword>
<dbReference type="PANTHER" id="PTHR11079:SF156">
    <property type="entry name" value="INACTIVE TRNA-SPECIFIC ADENOSINE DEAMINASE-LIKE PROTEIN 3-RELATED"/>
    <property type="match status" value="1"/>
</dbReference>
<accession>A0A8K0CEG0</accession>
<dbReference type="SUPFAM" id="SSF53927">
    <property type="entry name" value="Cytidine deaminase-like"/>
    <property type="match status" value="1"/>
</dbReference>
<dbReference type="OrthoDB" id="3180714at2759"/>
<dbReference type="GO" id="GO:0052717">
    <property type="term" value="F:tRNA-specific adenosine-34 deaminase activity"/>
    <property type="evidence" value="ECO:0007669"/>
    <property type="project" value="TreeGrafter"/>
</dbReference>
<comment type="caution">
    <text evidence="4">The sequence shown here is derived from an EMBL/GenBank/DDBJ whole genome shotgun (WGS) entry which is preliminary data.</text>
</comment>
<keyword evidence="5" id="KW-1185">Reference proteome</keyword>
<dbReference type="InterPro" id="IPR002125">
    <property type="entry name" value="CMP_dCMP_dom"/>
</dbReference>
<dbReference type="Pfam" id="PF00383">
    <property type="entry name" value="dCMP_cyt_deam_1"/>
    <property type="match status" value="1"/>
</dbReference>
<evidence type="ECO:0000313" key="5">
    <source>
        <dbReference type="Proteomes" id="UP000801492"/>
    </source>
</evidence>
<sequence length="348" mass="39260">MSCPPKKIKLEQNTDNQFYPVLSEEFTEPTPMIDVYIDTVTDPRNISKVVVELNTVLPLPELTHLKRIKGKDVLLFPCNKDTAPDMVCEILKKNNFDISYLKNNVRTMSVAEIAPKTRKQYEVVHKLWPCNFHSNKYVEKLCTNTLFSASEIESHVNYMQVAIDIARFSKDPLSIAGVVVVDPKINSIVAVGFDKRIDNPCQHAVMVAIDNVALTQNGGAWQQVNARLDNQASLDLRGIPDDILDVLKKKYRNLRFGATKFKGKCEIETPSDGPYLCTGYYVYVTREPCVMCAMGLIHSRAKRVFYGTKSENGALGSLCKIHTVKDLNHHYEVFAGLLEDGCKKLKQK</sequence>
<dbReference type="PANTHER" id="PTHR11079">
    <property type="entry name" value="CYTOSINE DEAMINASE FAMILY MEMBER"/>
    <property type="match status" value="1"/>
</dbReference>
<dbReference type="GO" id="GO:0008033">
    <property type="term" value="P:tRNA processing"/>
    <property type="evidence" value="ECO:0007669"/>
    <property type="project" value="UniProtKB-KW"/>
</dbReference>
<feature type="domain" description="CMP/dCMP-type deaminase" evidence="3">
    <location>
        <begin position="153"/>
        <end position="334"/>
    </location>
</feature>
<gene>
    <name evidence="4" type="ORF">ILUMI_22108</name>
</gene>
<evidence type="ECO:0000313" key="4">
    <source>
        <dbReference type="EMBL" id="KAF2884061.1"/>
    </source>
</evidence>
<protein>
    <recommendedName>
        <fullName evidence="3">CMP/dCMP-type deaminase domain-containing protein</fullName>
    </recommendedName>
</protein>
<dbReference type="InterPro" id="IPR016193">
    <property type="entry name" value="Cytidine_deaminase-like"/>
</dbReference>
<dbReference type="Gene3D" id="3.40.140.10">
    <property type="entry name" value="Cytidine Deaminase, domain 2"/>
    <property type="match status" value="1"/>
</dbReference>
<dbReference type="AlphaFoldDB" id="A0A8K0CEG0"/>
<dbReference type="GO" id="GO:0005737">
    <property type="term" value="C:cytoplasm"/>
    <property type="evidence" value="ECO:0007669"/>
    <property type="project" value="TreeGrafter"/>
</dbReference>
<evidence type="ECO:0000259" key="3">
    <source>
        <dbReference type="PROSITE" id="PS51747"/>
    </source>
</evidence>
<reference evidence="4" key="1">
    <citation type="submission" date="2019-08" db="EMBL/GenBank/DDBJ databases">
        <title>The genome of the North American firefly Photinus pyralis.</title>
        <authorList>
            <consortium name="Photinus pyralis genome working group"/>
            <person name="Fallon T.R."/>
            <person name="Sander Lower S.E."/>
            <person name="Weng J.-K."/>
        </authorList>
    </citation>
    <scope>NUCLEOTIDE SEQUENCE</scope>
    <source>
        <strain evidence="4">TRF0915ILg1</strain>
        <tissue evidence="4">Whole body</tissue>
    </source>
</reference>
<evidence type="ECO:0000256" key="1">
    <source>
        <dbReference type="ARBA" id="ARBA00022694"/>
    </source>
</evidence>
<dbReference type="EMBL" id="VTPC01090237">
    <property type="protein sequence ID" value="KAF2884061.1"/>
    <property type="molecule type" value="Genomic_DNA"/>
</dbReference>
<organism evidence="4 5">
    <name type="scientific">Ignelater luminosus</name>
    <name type="common">Cucubano</name>
    <name type="synonym">Pyrophorus luminosus</name>
    <dbReference type="NCBI Taxonomy" id="2038154"/>
    <lineage>
        <taxon>Eukaryota</taxon>
        <taxon>Metazoa</taxon>
        <taxon>Ecdysozoa</taxon>
        <taxon>Arthropoda</taxon>
        <taxon>Hexapoda</taxon>
        <taxon>Insecta</taxon>
        <taxon>Pterygota</taxon>
        <taxon>Neoptera</taxon>
        <taxon>Endopterygota</taxon>
        <taxon>Coleoptera</taxon>
        <taxon>Polyphaga</taxon>
        <taxon>Elateriformia</taxon>
        <taxon>Elateroidea</taxon>
        <taxon>Elateridae</taxon>
        <taxon>Agrypninae</taxon>
        <taxon>Pyrophorini</taxon>
        <taxon>Ignelater</taxon>
    </lineage>
</organism>
<dbReference type="CDD" id="cd01285">
    <property type="entry name" value="nucleoside_deaminase"/>
    <property type="match status" value="1"/>
</dbReference>